<sequence length="309" mass="34003">MRQATLDLSRFGFVNMGALIRPEDCAPVIAMARADRGYDQGLFLSEAEFDANPQYKGVNPQPGRNLADRFDAEIKVIEETPALVAALTEVLGTDYQVLDRKFVCGVPETVIPDWLITRIKGNPVNNLGPYVRPEYRDITYFYGIDFHQDIIDWPARTSDFITLYIYLHEVTAADAPLYVLNQSHLLGATVFPHDLTLLDAGARSWSYGDRRGQAIGSSEFRLTGPAGYCALWHPCTLHGTQPDKGDRERISLRYLIARGSGAAGIDACNEGLLGPLSLQATRVDLDPAGAAQMRANVITGVFEKDAVRG</sequence>
<dbReference type="GO" id="GO:0016706">
    <property type="term" value="F:2-oxoglutarate-dependent dioxygenase activity"/>
    <property type="evidence" value="ECO:0007669"/>
    <property type="project" value="UniProtKB-ARBA"/>
</dbReference>
<dbReference type="Gene3D" id="2.60.120.620">
    <property type="entry name" value="q2cbj1_9rhob like domain"/>
    <property type="match status" value="1"/>
</dbReference>
<gene>
    <name evidence="1" type="ORF">NYP16_04670</name>
</gene>
<accession>A0A9X3TWG5</accession>
<dbReference type="Proteomes" id="UP001141619">
    <property type="component" value="Unassembled WGS sequence"/>
</dbReference>
<reference evidence="1" key="2">
    <citation type="journal article" date="2023" name="Syst. Appl. Microbiol.">
        <title>Govania unica gen. nov., sp. nov., a rare biosphere bacterium that represents a novel family in the class Alphaproteobacteria.</title>
        <authorList>
            <person name="Vandamme P."/>
            <person name="Peeters C."/>
            <person name="Hettiarachchi A."/>
            <person name="Cnockaert M."/>
            <person name="Carlier A."/>
        </authorList>
    </citation>
    <scope>NUCLEOTIDE SEQUENCE</scope>
    <source>
        <strain evidence="1">LMG 31809</strain>
    </source>
</reference>
<dbReference type="InterPro" id="IPR008775">
    <property type="entry name" value="Phytyl_CoA_dOase-like"/>
</dbReference>
<dbReference type="Pfam" id="PF05721">
    <property type="entry name" value="PhyH"/>
    <property type="match status" value="1"/>
</dbReference>
<dbReference type="SUPFAM" id="SSF51197">
    <property type="entry name" value="Clavaminate synthase-like"/>
    <property type="match status" value="1"/>
</dbReference>
<keyword evidence="2" id="KW-1185">Reference proteome</keyword>
<proteinExistence type="predicted"/>
<comment type="caution">
    <text evidence="1">The sequence shown here is derived from an EMBL/GenBank/DDBJ whole genome shotgun (WGS) entry which is preliminary data.</text>
</comment>
<dbReference type="EMBL" id="JANWOI010000001">
    <property type="protein sequence ID" value="MDA5193250.1"/>
    <property type="molecule type" value="Genomic_DNA"/>
</dbReference>
<reference evidence="1" key="1">
    <citation type="submission" date="2022-08" db="EMBL/GenBank/DDBJ databases">
        <authorList>
            <person name="Vandamme P."/>
            <person name="Hettiarachchi A."/>
            <person name="Peeters C."/>
            <person name="Cnockaert M."/>
            <person name="Carlier A."/>
        </authorList>
    </citation>
    <scope>NUCLEOTIDE SEQUENCE</scope>
    <source>
        <strain evidence="1">LMG 31809</strain>
    </source>
</reference>
<dbReference type="RefSeq" id="WP_274942944.1">
    <property type="nucleotide sequence ID" value="NZ_JANWOI010000001.1"/>
</dbReference>
<evidence type="ECO:0000313" key="1">
    <source>
        <dbReference type="EMBL" id="MDA5193250.1"/>
    </source>
</evidence>
<name>A0A9X3TWG5_9PROT</name>
<dbReference type="AlphaFoldDB" id="A0A9X3TWG5"/>
<evidence type="ECO:0000313" key="2">
    <source>
        <dbReference type="Proteomes" id="UP001141619"/>
    </source>
</evidence>
<organism evidence="1 2">
    <name type="scientific">Govanella unica</name>
    <dbReference type="NCBI Taxonomy" id="2975056"/>
    <lineage>
        <taxon>Bacteria</taxon>
        <taxon>Pseudomonadati</taxon>
        <taxon>Pseudomonadota</taxon>
        <taxon>Alphaproteobacteria</taxon>
        <taxon>Emcibacterales</taxon>
        <taxon>Govanellaceae</taxon>
        <taxon>Govanella</taxon>
    </lineage>
</organism>
<keyword evidence="1" id="KW-0223">Dioxygenase</keyword>
<keyword evidence="1" id="KW-0560">Oxidoreductase</keyword>
<protein>
    <submittedName>
        <fullName evidence="1">Phytanoyl-CoA dioxygenase family protein</fullName>
    </submittedName>
</protein>